<evidence type="ECO:0000313" key="5">
    <source>
        <dbReference type="Proteomes" id="UP000813461"/>
    </source>
</evidence>
<evidence type="ECO:0000256" key="1">
    <source>
        <dbReference type="SAM" id="MobiDB-lite"/>
    </source>
</evidence>
<dbReference type="InterPro" id="IPR000757">
    <property type="entry name" value="Beta-glucanase-like"/>
</dbReference>
<feature type="domain" description="GH16" evidence="3">
    <location>
        <begin position="36"/>
        <end position="309"/>
    </location>
</feature>
<dbReference type="Proteomes" id="UP000813461">
    <property type="component" value="Unassembled WGS sequence"/>
</dbReference>
<dbReference type="PROSITE" id="PS51762">
    <property type="entry name" value="GH16_2"/>
    <property type="match status" value="1"/>
</dbReference>
<comment type="caution">
    <text evidence="4">The sequence shown here is derived from an EMBL/GenBank/DDBJ whole genome shotgun (WGS) entry which is preliminary data.</text>
</comment>
<dbReference type="CDD" id="cd02182">
    <property type="entry name" value="GH16_Strep_laminarinase_like"/>
    <property type="match status" value="1"/>
</dbReference>
<proteinExistence type="predicted"/>
<feature type="chain" id="PRO_5035463505" evidence="2">
    <location>
        <begin position="19"/>
        <end position="774"/>
    </location>
</feature>
<dbReference type="InterPro" id="IPR050546">
    <property type="entry name" value="Glycosyl_Hydrlase_16"/>
</dbReference>
<dbReference type="GO" id="GO:0004553">
    <property type="term" value="F:hydrolase activity, hydrolyzing O-glycosyl compounds"/>
    <property type="evidence" value="ECO:0007669"/>
    <property type="project" value="InterPro"/>
</dbReference>
<dbReference type="SUPFAM" id="SSF49899">
    <property type="entry name" value="Concanavalin A-like lectins/glucanases"/>
    <property type="match status" value="1"/>
</dbReference>
<protein>
    <submittedName>
        <fullName evidence="4">Concanavalin A-like lectin/glucanase domain-containing protein</fullName>
    </submittedName>
</protein>
<evidence type="ECO:0000256" key="2">
    <source>
        <dbReference type="SAM" id="SignalP"/>
    </source>
</evidence>
<dbReference type="AlphaFoldDB" id="A0A8K0RC01"/>
<dbReference type="Gene3D" id="2.60.120.200">
    <property type="match status" value="1"/>
</dbReference>
<name>A0A8K0RC01_9PLEO</name>
<feature type="non-terminal residue" evidence="4">
    <location>
        <position position="1"/>
    </location>
</feature>
<dbReference type="PANTHER" id="PTHR10963">
    <property type="entry name" value="GLYCOSYL HYDROLASE-RELATED"/>
    <property type="match status" value="1"/>
</dbReference>
<gene>
    <name evidence="4" type="ORF">FB567DRAFT_619346</name>
</gene>
<evidence type="ECO:0000313" key="4">
    <source>
        <dbReference type="EMBL" id="KAH7089964.1"/>
    </source>
</evidence>
<evidence type="ECO:0000259" key="3">
    <source>
        <dbReference type="PROSITE" id="PS51762"/>
    </source>
</evidence>
<dbReference type="InterPro" id="IPR013320">
    <property type="entry name" value="ConA-like_dom_sf"/>
</dbReference>
<reference evidence="4" key="1">
    <citation type="journal article" date="2021" name="Nat. Commun.">
        <title>Genetic determinants of endophytism in the Arabidopsis root mycobiome.</title>
        <authorList>
            <person name="Mesny F."/>
            <person name="Miyauchi S."/>
            <person name="Thiergart T."/>
            <person name="Pickel B."/>
            <person name="Atanasova L."/>
            <person name="Karlsson M."/>
            <person name="Huettel B."/>
            <person name="Barry K.W."/>
            <person name="Haridas S."/>
            <person name="Chen C."/>
            <person name="Bauer D."/>
            <person name="Andreopoulos W."/>
            <person name="Pangilinan J."/>
            <person name="LaButti K."/>
            <person name="Riley R."/>
            <person name="Lipzen A."/>
            <person name="Clum A."/>
            <person name="Drula E."/>
            <person name="Henrissat B."/>
            <person name="Kohler A."/>
            <person name="Grigoriev I.V."/>
            <person name="Martin F.M."/>
            <person name="Hacquard S."/>
        </authorList>
    </citation>
    <scope>NUCLEOTIDE SEQUENCE</scope>
    <source>
        <strain evidence="4">MPI-SDFR-AT-0120</strain>
    </source>
</reference>
<dbReference type="EMBL" id="JAGMVJ010000006">
    <property type="protein sequence ID" value="KAH7089964.1"/>
    <property type="molecule type" value="Genomic_DNA"/>
</dbReference>
<dbReference type="PANTHER" id="PTHR10963:SF60">
    <property type="entry name" value="GRAM-NEGATIVE BACTERIA-BINDING PROTEIN 1-RELATED"/>
    <property type="match status" value="1"/>
</dbReference>
<feature type="region of interest" description="Disordered" evidence="1">
    <location>
        <begin position="349"/>
        <end position="376"/>
    </location>
</feature>
<organism evidence="4 5">
    <name type="scientific">Paraphoma chrysanthemicola</name>
    <dbReference type="NCBI Taxonomy" id="798071"/>
    <lineage>
        <taxon>Eukaryota</taxon>
        <taxon>Fungi</taxon>
        <taxon>Dikarya</taxon>
        <taxon>Ascomycota</taxon>
        <taxon>Pezizomycotina</taxon>
        <taxon>Dothideomycetes</taxon>
        <taxon>Pleosporomycetidae</taxon>
        <taxon>Pleosporales</taxon>
        <taxon>Pleosporineae</taxon>
        <taxon>Phaeosphaeriaceae</taxon>
        <taxon>Paraphoma</taxon>
    </lineage>
</organism>
<sequence>MLSKAITVISAGLTLTRAAPPTVPGFSLTWSDDFIGTRNSLPNPSNWIVDIGTGYPGGPPQWGTWEVQSYTSRPENLKLTGDGVLQITPLRDANNQWTSARIETQRSDFMARAGGKMRISARIIMPDITGEAAVGYWPAFWTLGNCEKYWLILHYTGNNYRGNYQNWPSVGEFDIMEASHSPNVNGINRVWGVLHCGVNPGGPCRETDGLPGFIQCPGTPCQGNWHVYTIEVDRTTTPERLTWSVDGVNFHTVTQNDVGADTWAQAVHHGHFILLNLAIGGAFPNNNSGRQTPVAGTVPGVPLYADWIATLPTLAALDAAALSLFCHSSGLQGVCCLAMFSLTAAEGSQCRPVPNNDKSPVPKHAKHNSSASSAWSSSSTAANCTIISASTHLTSPSPTRNLAIPSLRTLRKKAIKMTTYFHYDQAGNVYSSGMPISGPPSTCVPQASEDKQCLNDPVGAYLARRSALAAAYSGWQANPPVVSEGGERYTDDRQSMAFTTGNSIGPDRSLHNDYMCESDMINTASQHDHVPDLTTPADATYYPDLNEIRRQNTLQSLLLFIPPDRIRNAFQGPRLDIVEAGTDVVFATRVPKRMLVLYLGREVVNKFLRTIEREDNEDWSGPPTVQILRIPQGLGSAAAFKILFSWMFRACAFRSVHDVREFKVPQNTYSACTLAQVLGLFKLQHDARRVEYAIMNTHFKRPILAKDLEVLWNCLGENNRFVCAMINAIRMRRSFDLGEGTLLAFCKEAHEMLETYPALKARLFDSNLIEGDRP</sequence>
<keyword evidence="2" id="KW-0732">Signal</keyword>
<keyword evidence="5" id="KW-1185">Reference proteome</keyword>
<feature type="signal peptide" evidence="2">
    <location>
        <begin position="1"/>
        <end position="18"/>
    </location>
</feature>
<dbReference type="GO" id="GO:0005975">
    <property type="term" value="P:carbohydrate metabolic process"/>
    <property type="evidence" value="ECO:0007669"/>
    <property type="project" value="InterPro"/>
</dbReference>
<accession>A0A8K0RC01</accession>
<dbReference type="OrthoDB" id="192832at2759"/>